<evidence type="ECO:0000256" key="2">
    <source>
        <dbReference type="ARBA" id="ARBA00022741"/>
    </source>
</evidence>
<dbReference type="AlphaFoldDB" id="A0A2P6QHL5"/>
<dbReference type="CDD" id="cd07961">
    <property type="entry name" value="Anticodon_Ia_Ile_ABEc"/>
    <property type="match status" value="1"/>
</dbReference>
<dbReference type="InterPro" id="IPR009080">
    <property type="entry name" value="tRNAsynth_Ia_anticodon-bd"/>
</dbReference>
<dbReference type="GO" id="GO:0006428">
    <property type="term" value="P:isoleucyl-tRNA aminoacylation"/>
    <property type="evidence" value="ECO:0007669"/>
    <property type="project" value="TreeGrafter"/>
</dbReference>
<gene>
    <name evidence="7" type="ORF">RchiOBHm_Chr5g0060191</name>
</gene>
<evidence type="ECO:0000256" key="1">
    <source>
        <dbReference type="ARBA" id="ARBA00022598"/>
    </source>
</evidence>
<evidence type="ECO:0000256" key="4">
    <source>
        <dbReference type="ARBA" id="ARBA00022917"/>
    </source>
</evidence>
<keyword evidence="4" id="KW-0648">Protein biosynthesis</keyword>
<dbReference type="SUPFAM" id="SSF47323">
    <property type="entry name" value="Anticodon-binding domain of a subclass of class I aminoacyl-tRNA synthetases"/>
    <property type="match status" value="1"/>
</dbReference>
<evidence type="ECO:0000313" key="8">
    <source>
        <dbReference type="Proteomes" id="UP000238479"/>
    </source>
</evidence>
<dbReference type="Proteomes" id="UP000238479">
    <property type="component" value="Chromosome 5"/>
</dbReference>
<dbReference type="Pfam" id="PF19302">
    <property type="entry name" value="DUF5915"/>
    <property type="match status" value="1"/>
</dbReference>
<dbReference type="EMBL" id="PDCK01000043">
    <property type="protein sequence ID" value="PRQ33669.1"/>
    <property type="molecule type" value="Genomic_DNA"/>
</dbReference>
<dbReference type="PANTHER" id="PTHR42780:SF1">
    <property type="entry name" value="ISOLEUCINE--TRNA LIGASE, CYTOPLASMIC"/>
    <property type="match status" value="1"/>
</dbReference>
<dbReference type="OMA" id="SHAMTID"/>
<dbReference type="InterPro" id="IPR023586">
    <property type="entry name" value="Ile-tRNA-ligase_type2"/>
</dbReference>
<evidence type="ECO:0000259" key="6">
    <source>
        <dbReference type="Pfam" id="PF08264"/>
    </source>
</evidence>
<dbReference type="GO" id="GO:0004822">
    <property type="term" value="F:isoleucine-tRNA ligase activity"/>
    <property type="evidence" value="ECO:0007669"/>
    <property type="project" value="UniProtKB-EC"/>
</dbReference>
<proteinExistence type="predicted"/>
<keyword evidence="2" id="KW-0547">Nucleotide-binding</keyword>
<name>A0A2P6QHL5_ROSCH</name>
<dbReference type="Gene3D" id="1.10.730.10">
    <property type="entry name" value="Isoleucyl-tRNA Synthetase, Domain 1"/>
    <property type="match status" value="1"/>
</dbReference>
<dbReference type="STRING" id="74649.A0A2P6QHL5"/>
<comment type="caution">
    <text evidence="7">The sequence shown here is derived from an EMBL/GenBank/DDBJ whole genome shotgun (WGS) entry which is preliminary data.</text>
</comment>
<dbReference type="GO" id="GO:0000049">
    <property type="term" value="F:tRNA binding"/>
    <property type="evidence" value="ECO:0007669"/>
    <property type="project" value="InterPro"/>
</dbReference>
<protein>
    <submittedName>
        <fullName evidence="7">Putative isoleucine--tRNA ligase</fullName>
        <ecNumber evidence="7">6.1.1.5</ecNumber>
    </submittedName>
</protein>
<dbReference type="Pfam" id="PF08264">
    <property type="entry name" value="Anticodon_1"/>
    <property type="match status" value="1"/>
</dbReference>
<dbReference type="EC" id="6.1.1.5" evidence="7"/>
<dbReference type="GO" id="GO:0005524">
    <property type="term" value="F:ATP binding"/>
    <property type="evidence" value="ECO:0007669"/>
    <property type="project" value="UniProtKB-KW"/>
</dbReference>
<sequence>MFVHVNLTFLPWYNAYRFLVQQSKSLNAPFLPFDQTTVQKSSNVLDQWINSATESLVHFFCQEMDAYRLYTVVPYLLKFLDNLTNIYVRLNRTRLKLKGTNEEDCRMRLSTLFHVLLVSCKVMAPLTPFFIEALYQNMLKVLNDEEESLHYCSFPQVQGKRDARIEQSVARMKTVIDLARNIRERHNKPLKTPLKEMVIVHPDADFLEDTDAKLREYVLDELNVQSLVLCNDTLKYTSSRAEPDFSVLGKRLGKSMGVVSKQVKARSQESILEFEKTGEVTLCGHSLKLNDIKVVRDFKCPDGTTEKEIDASGDGDVLVILDLHQDESLFEAGVAREIVSRVQKLRKKSGLGLTNIVEMYFESLDEDKSVSDRVLHLQEQYIKDAIGSPMLPCGVRPSHAVVLGEENFRGVSGMSFNISLVRPI</sequence>
<dbReference type="Gramene" id="PRQ33669">
    <property type="protein sequence ID" value="PRQ33669"/>
    <property type="gene ID" value="RchiOBHm_Chr5g0060191"/>
</dbReference>
<accession>A0A2P6QHL5</accession>
<dbReference type="PANTHER" id="PTHR42780">
    <property type="entry name" value="SOLEUCYL-TRNA SYNTHETASE"/>
    <property type="match status" value="1"/>
</dbReference>
<keyword evidence="8" id="KW-1185">Reference proteome</keyword>
<reference evidence="7 8" key="1">
    <citation type="journal article" date="2018" name="Nat. Genet.">
        <title>The Rosa genome provides new insights in the design of modern roses.</title>
        <authorList>
            <person name="Bendahmane M."/>
        </authorList>
    </citation>
    <scope>NUCLEOTIDE SEQUENCE [LARGE SCALE GENOMIC DNA]</scope>
    <source>
        <strain evidence="8">cv. Old Blush</strain>
    </source>
</reference>
<dbReference type="InterPro" id="IPR033709">
    <property type="entry name" value="Anticodon_Ile_ABEc"/>
</dbReference>
<dbReference type="InterPro" id="IPR013155">
    <property type="entry name" value="M/V/L/I-tRNA-synth_anticd-bd"/>
</dbReference>
<evidence type="ECO:0000256" key="3">
    <source>
        <dbReference type="ARBA" id="ARBA00022840"/>
    </source>
</evidence>
<organism evidence="7 8">
    <name type="scientific">Rosa chinensis</name>
    <name type="common">China rose</name>
    <dbReference type="NCBI Taxonomy" id="74649"/>
    <lineage>
        <taxon>Eukaryota</taxon>
        <taxon>Viridiplantae</taxon>
        <taxon>Streptophyta</taxon>
        <taxon>Embryophyta</taxon>
        <taxon>Tracheophyta</taxon>
        <taxon>Spermatophyta</taxon>
        <taxon>Magnoliopsida</taxon>
        <taxon>eudicotyledons</taxon>
        <taxon>Gunneridae</taxon>
        <taxon>Pentapetalae</taxon>
        <taxon>rosids</taxon>
        <taxon>fabids</taxon>
        <taxon>Rosales</taxon>
        <taxon>Rosaceae</taxon>
        <taxon>Rosoideae</taxon>
        <taxon>Rosoideae incertae sedis</taxon>
        <taxon>Rosa</taxon>
    </lineage>
</organism>
<evidence type="ECO:0000256" key="5">
    <source>
        <dbReference type="ARBA" id="ARBA00023146"/>
    </source>
</evidence>
<feature type="domain" description="Methionyl/Valyl/Leucyl/Isoleucyl-tRNA synthetase anticodon-binding" evidence="6">
    <location>
        <begin position="46"/>
        <end position="196"/>
    </location>
</feature>
<keyword evidence="3" id="KW-0067">ATP-binding</keyword>
<evidence type="ECO:0000313" key="7">
    <source>
        <dbReference type="EMBL" id="PRQ33669.1"/>
    </source>
</evidence>
<keyword evidence="5" id="KW-0030">Aminoacyl-tRNA synthetase</keyword>
<keyword evidence="1 7" id="KW-0436">Ligase</keyword>